<dbReference type="AlphaFoldDB" id="A0A7H8NB83"/>
<proteinExistence type="predicted"/>
<dbReference type="GO" id="GO:0032259">
    <property type="term" value="P:methylation"/>
    <property type="evidence" value="ECO:0007669"/>
    <property type="project" value="UniProtKB-KW"/>
</dbReference>
<dbReference type="GO" id="GO:0008168">
    <property type="term" value="F:methyltransferase activity"/>
    <property type="evidence" value="ECO:0007669"/>
    <property type="project" value="UniProtKB-KW"/>
</dbReference>
<dbReference type="RefSeq" id="WP_176162712.1">
    <property type="nucleotide sequence ID" value="NZ_CP054929.1"/>
</dbReference>
<dbReference type="CDD" id="cd02440">
    <property type="entry name" value="AdoMet_MTases"/>
    <property type="match status" value="1"/>
</dbReference>
<dbReference type="Proteomes" id="UP000509303">
    <property type="component" value="Chromosome"/>
</dbReference>
<evidence type="ECO:0000313" key="2">
    <source>
        <dbReference type="EMBL" id="QKW50988.1"/>
    </source>
</evidence>
<organism evidence="2 3">
    <name type="scientific">Streptomyces buecherae</name>
    <dbReference type="NCBI Taxonomy" id="2763006"/>
    <lineage>
        <taxon>Bacteria</taxon>
        <taxon>Bacillati</taxon>
        <taxon>Actinomycetota</taxon>
        <taxon>Actinomycetes</taxon>
        <taxon>Kitasatosporales</taxon>
        <taxon>Streptomycetaceae</taxon>
        <taxon>Streptomyces</taxon>
    </lineage>
</organism>
<sequence length="390" mass="42163">MNWQLHAQQLATSIAAPTSRWREPLAATPRHVFVPRWWEWTGGQWALRDSQADESAWLRAVYADDTLVTRIGALHADAASPDDHPSGRPTSSSTLPSLVVRMLRHGLLYDGADVGLIGTGTGTSTALVARRFGSGRVTSMDVDPYLTEAATRRLGSIGLAPKVVTCDATGPLPGTFDRIVSLVALPNLASAVAALRPGGRLVTTLAHMNVIVTADKEPDGSARGQVEWDRAGFMVTRSGADYPPGGGRLSERLRERVGEEVTTGRYPVFNVSGAWDVQAMLELAVPGVVTDYEEDGDQRTSWLAHPDGSWARASAHRIQPPEVHQGGPQRLWARLERIRHWLNVEGALPIYGSRVHITPDGVVHFARGAWRASYGDPAPEAALHAPDMTG</sequence>
<keyword evidence="2" id="KW-0808">Transferase</keyword>
<protein>
    <submittedName>
        <fullName evidence="2">Methyltransferase domain-containing protein</fullName>
    </submittedName>
</protein>
<dbReference type="Gene3D" id="3.40.50.150">
    <property type="entry name" value="Vaccinia Virus protein VP39"/>
    <property type="match status" value="1"/>
</dbReference>
<accession>A0A7H8NB83</accession>
<evidence type="ECO:0000313" key="3">
    <source>
        <dbReference type="Proteomes" id="UP000509303"/>
    </source>
</evidence>
<reference evidence="2 3" key="1">
    <citation type="submission" date="2020-06" db="EMBL/GenBank/DDBJ databases">
        <title>Genome mining for natural products.</title>
        <authorList>
            <person name="Zhang B."/>
            <person name="Shi J."/>
            <person name="Ge H."/>
        </authorList>
    </citation>
    <scope>NUCLEOTIDE SEQUENCE [LARGE SCALE GENOMIC DNA]</scope>
    <source>
        <strain evidence="2 3">NA00687</strain>
    </source>
</reference>
<keyword evidence="2" id="KW-0489">Methyltransferase</keyword>
<keyword evidence="3" id="KW-1185">Reference proteome</keyword>
<dbReference type="InterPro" id="IPR029063">
    <property type="entry name" value="SAM-dependent_MTases_sf"/>
</dbReference>
<gene>
    <name evidence="2" type="ORF">HUT08_17220</name>
</gene>
<dbReference type="SUPFAM" id="SSF53335">
    <property type="entry name" value="S-adenosyl-L-methionine-dependent methyltransferases"/>
    <property type="match status" value="1"/>
</dbReference>
<dbReference type="InterPro" id="IPR041698">
    <property type="entry name" value="Methyltransf_25"/>
</dbReference>
<dbReference type="EMBL" id="CP054929">
    <property type="protein sequence ID" value="QKW50988.1"/>
    <property type="molecule type" value="Genomic_DNA"/>
</dbReference>
<dbReference type="Pfam" id="PF13649">
    <property type="entry name" value="Methyltransf_25"/>
    <property type="match status" value="1"/>
</dbReference>
<evidence type="ECO:0000259" key="1">
    <source>
        <dbReference type="Pfam" id="PF13649"/>
    </source>
</evidence>
<name>A0A7H8NB83_9ACTN</name>
<feature type="domain" description="Methyltransferase" evidence="1">
    <location>
        <begin position="117"/>
        <end position="199"/>
    </location>
</feature>